<dbReference type="EMBL" id="AMGV01000016">
    <property type="protein sequence ID" value="KEF52701.1"/>
    <property type="molecule type" value="Genomic_DNA"/>
</dbReference>
<feature type="compositionally biased region" description="Basic and acidic residues" evidence="1">
    <location>
        <begin position="213"/>
        <end position="241"/>
    </location>
</feature>
<sequence>MAYKRSRRSFEDDLQKQESPFVLYGTPLPPLDEHTRDDGSFVPIWKQEVTDERGRKRLHGAFTGGFSAGYFNTVGSKEGWSPSTFVSSRQNRAKDVKNAPQQRPEDFMDAEDLQEAEESRTLQTSNDFAGFGTQDDSMRKSAAIDLFRPSEQTRGVKLLMRMGWKEGQGIGPRVRRAADLGDDGDQPGDLHLFAPADVSLVSYSRRTGRKGLGYKDELPEKTNVVERSSKPEMSISRRAESSDEENNGPNLFREKKSATQRGKTGFGVGVLNDDDPDDDDPYSIGPKISYNRVIGGDKKAKGKTKSRIGTANPMLKSKPTFVSKKLNSLKNVLRRCHDGRLPPDGFTLADELDGFGTMSINDEKYRPQQVPSAWQSSVSPDTSESNTAFTSTADAAKASTMTSKSRAALLGELQLPGKSIFDFMTPAARDRLASASGRDNLPSAKGELAPTGNEHHASAADTVTNLVPKLERDVALQALNRGAGGWMPYSEDEDKRQRYRAYLEIQAGLLQGQDGKEIPPKAEGMRQEDWVIEMQEFARAAHVFKPISGLMASRFTSSTTVPQSQNGEASDSPLNRPRVKAEDPAETAAKMGMFGPMTRLFSNFYPTRLVCKRFSLPPPDHAAPAPSTGDGDAPFPSTSLASSMQFKSFASAGFQQDLSKEASHTPQSSGDVEPEPLKPAADGPKTTEPLTVMDPDRNEALEQDRPGMSVFKAIFGSDDEDD</sequence>
<feature type="region of interest" description="Disordered" evidence="1">
    <location>
        <begin position="435"/>
        <end position="458"/>
    </location>
</feature>
<dbReference type="STRING" id="1182545.A0A072NYQ2"/>
<evidence type="ECO:0000313" key="4">
    <source>
        <dbReference type="Proteomes" id="UP000027920"/>
    </source>
</evidence>
<feature type="compositionally biased region" description="Polar residues" evidence="1">
    <location>
        <begin position="556"/>
        <end position="573"/>
    </location>
</feature>
<evidence type="ECO:0000313" key="3">
    <source>
        <dbReference type="EMBL" id="KEF52701.1"/>
    </source>
</evidence>
<evidence type="ECO:0000259" key="2">
    <source>
        <dbReference type="PROSITE" id="PS50174"/>
    </source>
</evidence>
<proteinExistence type="predicted"/>
<dbReference type="GO" id="GO:0006397">
    <property type="term" value="P:mRNA processing"/>
    <property type="evidence" value="ECO:0007669"/>
    <property type="project" value="InterPro"/>
</dbReference>
<dbReference type="Pfam" id="PF07713">
    <property type="entry name" value="DUF1604"/>
    <property type="match status" value="1"/>
</dbReference>
<dbReference type="RefSeq" id="XP_013255291.1">
    <property type="nucleotide sequence ID" value="XM_013399837.1"/>
</dbReference>
<feature type="compositionally biased region" description="Polar residues" evidence="1">
    <location>
        <begin position="81"/>
        <end position="90"/>
    </location>
</feature>
<dbReference type="AlphaFoldDB" id="A0A072NYQ2"/>
<dbReference type="Pfam" id="PF26093">
    <property type="entry name" value="HTH_TGH"/>
    <property type="match status" value="1"/>
</dbReference>
<dbReference type="PANTHER" id="PTHR13384:SF19">
    <property type="entry name" value="G PATCH DOMAIN-CONTAINING PROTEIN 1"/>
    <property type="match status" value="1"/>
</dbReference>
<feature type="compositionally biased region" description="Acidic residues" evidence="1">
    <location>
        <begin position="272"/>
        <end position="281"/>
    </location>
</feature>
<feature type="region of interest" description="Disordered" evidence="1">
    <location>
        <begin position="556"/>
        <end position="585"/>
    </location>
</feature>
<dbReference type="Proteomes" id="UP000027920">
    <property type="component" value="Unassembled WGS sequence"/>
</dbReference>
<accession>A0A072NYQ2</accession>
<gene>
    <name evidence="3" type="ORF">A1O9_11118</name>
</gene>
<reference evidence="3 4" key="1">
    <citation type="submission" date="2013-03" db="EMBL/GenBank/DDBJ databases">
        <title>The Genome Sequence of Exophiala aquamarina CBS 119918.</title>
        <authorList>
            <consortium name="The Broad Institute Genomics Platform"/>
            <person name="Cuomo C."/>
            <person name="de Hoog S."/>
            <person name="Gorbushina A."/>
            <person name="Walker B."/>
            <person name="Young S.K."/>
            <person name="Zeng Q."/>
            <person name="Gargeya S."/>
            <person name="Fitzgerald M."/>
            <person name="Haas B."/>
            <person name="Abouelleil A."/>
            <person name="Allen A.W."/>
            <person name="Alvarado L."/>
            <person name="Arachchi H.M."/>
            <person name="Berlin A.M."/>
            <person name="Chapman S.B."/>
            <person name="Gainer-Dewar J."/>
            <person name="Goldberg J."/>
            <person name="Griggs A."/>
            <person name="Gujja S."/>
            <person name="Hansen M."/>
            <person name="Howarth C."/>
            <person name="Imamovic A."/>
            <person name="Ireland A."/>
            <person name="Larimer J."/>
            <person name="McCowan C."/>
            <person name="Murphy C."/>
            <person name="Pearson M."/>
            <person name="Poon T.W."/>
            <person name="Priest M."/>
            <person name="Roberts A."/>
            <person name="Saif S."/>
            <person name="Shea T."/>
            <person name="Sisk P."/>
            <person name="Sykes S."/>
            <person name="Wortman J."/>
            <person name="Nusbaum C."/>
            <person name="Birren B."/>
        </authorList>
    </citation>
    <scope>NUCLEOTIDE SEQUENCE [LARGE SCALE GENOMIC DNA]</scope>
    <source>
        <strain evidence="3 4">CBS 119918</strain>
    </source>
</reference>
<comment type="caution">
    <text evidence="3">The sequence shown here is derived from an EMBL/GenBank/DDBJ whole genome shotgun (WGS) entry which is preliminary data.</text>
</comment>
<organism evidence="3 4">
    <name type="scientific">Exophiala aquamarina CBS 119918</name>
    <dbReference type="NCBI Taxonomy" id="1182545"/>
    <lineage>
        <taxon>Eukaryota</taxon>
        <taxon>Fungi</taxon>
        <taxon>Dikarya</taxon>
        <taxon>Ascomycota</taxon>
        <taxon>Pezizomycotina</taxon>
        <taxon>Eurotiomycetes</taxon>
        <taxon>Chaetothyriomycetidae</taxon>
        <taxon>Chaetothyriales</taxon>
        <taxon>Herpotrichiellaceae</taxon>
        <taxon>Exophiala</taxon>
    </lineage>
</organism>
<feature type="compositionally biased region" description="Acidic residues" evidence="1">
    <location>
        <begin position="107"/>
        <end position="116"/>
    </location>
</feature>
<keyword evidence="4" id="KW-1185">Reference proteome</keyword>
<feature type="domain" description="G-patch" evidence="2">
    <location>
        <begin position="151"/>
        <end position="217"/>
    </location>
</feature>
<dbReference type="VEuPathDB" id="FungiDB:A1O9_11118"/>
<feature type="compositionally biased region" description="Basic and acidic residues" evidence="1">
    <location>
        <begin position="694"/>
        <end position="705"/>
    </location>
</feature>
<name>A0A072NYQ2_9EURO</name>
<dbReference type="InterPro" id="IPR011666">
    <property type="entry name" value="DUF1604"/>
</dbReference>
<dbReference type="HOGENOM" id="CLU_008613_3_0_1"/>
<dbReference type="GO" id="GO:0003723">
    <property type="term" value="F:RNA binding"/>
    <property type="evidence" value="ECO:0007669"/>
    <property type="project" value="TreeGrafter"/>
</dbReference>
<feature type="region of interest" description="Disordered" evidence="1">
    <location>
        <begin position="1"/>
        <end position="39"/>
    </location>
</feature>
<feature type="region of interest" description="Disordered" evidence="1">
    <location>
        <begin position="655"/>
        <end position="722"/>
    </location>
</feature>
<dbReference type="Pfam" id="PF01585">
    <property type="entry name" value="G-patch"/>
    <property type="match status" value="1"/>
</dbReference>
<evidence type="ECO:0000256" key="1">
    <source>
        <dbReference type="SAM" id="MobiDB-lite"/>
    </source>
</evidence>
<dbReference type="InterPro" id="IPR000467">
    <property type="entry name" value="G_patch_dom"/>
</dbReference>
<dbReference type="GeneID" id="25286018"/>
<dbReference type="PANTHER" id="PTHR13384">
    <property type="entry name" value="G PATCH DOMAIN-CONTAINING PROTEIN 1"/>
    <property type="match status" value="1"/>
</dbReference>
<feature type="region of interest" description="Disordered" evidence="1">
    <location>
        <begin position="210"/>
        <end position="286"/>
    </location>
</feature>
<dbReference type="PROSITE" id="PS50174">
    <property type="entry name" value="G_PATCH"/>
    <property type="match status" value="1"/>
</dbReference>
<dbReference type="OrthoDB" id="20507at2759"/>
<feature type="region of interest" description="Disordered" evidence="1">
    <location>
        <begin position="81"/>
        <end position="135"/>
    </location>
</feature>
<dbReference type="GO" id="GO:0005634">
    <property type="term" value="C:nucleus"/>
    <property type="evidence" value="ECO:0007669"/>
    <property type="project" value="TreeGrafter"/>
</dbReference>
<protein>
    <recommendedName>
        <fullName evidence="2">G-patch domain-containing protein</fullName>
    </recommendedName>
</protein>